<dbReference type="Proteomes" id="UP000515856">
    <property type="component" value="Chromosome"/>
</dbReference>
<dbReference type="Gene3D" id="3.10.450.40">
    <property type="match status" value="1"/>
</dbReference>
<reference evidence="1 2" key="1">
    <citation type="submission" date="2020-08" db="EMBL/GenBank/DDBJ databases">
        <authorList>
            <person name="Liu C."/>
            <person name="Sun Q."/>
        </authorList>
    </citation>
    <scope>NUCLEOTIDE SEQUENCE [LARGE SCALE GENOMIC DNA]</scope>
    <source>
        <strain evidence="1 2">NSJ-61</strain>
    </source>
</reference>
<dbReference type="EMBL" id="CP060636">
    <property type="protein sequence ID" value="QNM12399.1"/>
    <property type="molecule type" value="Genomic_DNA"/>
</dbReference>
<dbReference type="SUPFAM" id="SSF160719">
    <property type="entry name" value="gpW/gp25-like"/>
    <property type="match status" value="1"/>
</dbReference>
<organism evidence="1 2">
    <name type="scientific">[Eubacterium] hominis</name>
    <dbReference type="NCBI Taxonomy" id="2764325"/>
    <lineage>
        <taxon>Bacteria</taxon>
        <taxon>Bacillati</taxon>
        <taxon>Bacillota</taxon>
        <taxon>Erysipelotrichia</taxon>
        <taxon>Erysipelotrichales</taxon>
        <taxon>Erysipelotrichaceae</taxon>
        <taxon>Amedibacillus</taxon>
    </lineage>
</organism>
<name>A0A7G9GNL7_9FIRM</name>
<evidence type="ECO:0000313" key="1">
    <source>
        <dbReference type="EMBL" id="QNM12399.1"/>
    </source>
</evidence>
<dbReference type="InterPro" id="IPR020288">
    <property type="entry name" value="Sheath_initiator"/>
</dbReference>
<accession>A0A7G9GNL7</accession>
<dbReference type="AlphaFoldDB" id="A0A7G9GNL7"/>
<protein>
    <submittedName>
        <fullName evidence="1">DUF2634 domain-containing protein</fullName>
    </submittedName>
</protein>
<dbReference type="RefSeq" id="WP_118667113.1">
    <property type="nucleotide sequence ID" value="NZ_CP060636.1"/>
</dbReference>
<gene>
    <name evidence="1" type="ORF">H9Q80_00135</name>
</gene>
<sequence>MPGPAIAEVVADYDDELMPSKTYRLDPDTKRITGVIDGREAMRQAIYKILSTERASYPVYGTDEGINYGVELDRFIGKSFSFIASDIERTISDALLQDERVLSVNDFKVGDPTNDMLTLSFTVATLYGDIEIGTEARIKK</sequence>
<proteinExistence type="predicted"/>
<dbReference type="KEGG" id="ehn:H9Q80_00135"/>
<dbReference type="Pfam" id="PF10934">
    <property type="entry name" value="Sheath_initiator"/>
    <property type="match status" value="1"/>
</dbReference>
<keyword evidence="2" id="KW-1185">Reference proteome</keyword>
<evidence type="ECO:0000313" key="2">
    <source>
        <dbReference type="Proteomes" id="UP000515856"/>
    </source>
</evidence>